<evidence type="ECO:0000256" key="5">
    <source>
        <dbReference type="ARBA" id="ARBA00022679"/>
    </source>
</evidence>
<dbReference type="InterPro" id="IPR005304">
    <property type="entry name" value="Rbsml_bgen_MeTrfase_EMG1/NEP1"/>
</dbReference>
<evidence type="ECO:0000256" key="2">
    <source>
        <dbReference type="ARBA" id="ARBA00022517"/>
    </source>
</evidence>
<evidence type="ECO:0000256" key="4">
    <source>
        <dbReference type="ARBA" id="ARBA00022603"/>
    </source>
</evidence>
<dbReference type="GO" id="GO:0032040">
    <property type="term" value="C:small-subunit processome"/>
    <property type="evidence" value="ECO:0007669"/>
    <property type="project" value="TreeGrafter"/>
</dbReference>
<dbReference type="GO" id="GO:0019843">
    <property type="term" value="F:rRNA binding"/>
    <property type="evidence" value="ECO:0007669"/>
    <property type="project" value="UniProtKB-KW"/>
</dbReference>
<dbReference type="STRING" id="12957.A0A158NP00"/>
<dbReference type="GO" id="GO:0070037">
    <property type="term" value="F:rRNA (pseudouridine) methyltransferase activity"/>
    <property type="evidence" value="ECO:0007669"/>
    <property type="project" value="InterPro"/>
</dbReference>
<dbReference type="EMBL" id="ADTU01021954">
    <property type="status" value="NOT_ANNOTATED_CDS"/>
    <property type="molecule type" value="Genomic_DNA"/>
</dbReference>
<keyword evidence="8" id="KW-0694">RNA-binding</keyword>
<keyword evidence="5" id="KW-0808">Transferase</keyword>
<dbReference type="PANTHER" id="PTHR12636:SF5">
    <property type="entry name" value="RIBOSOMAL RNA SMALL SUBUNIT METHYLTRANSFERASE NEP1"/>
    <property type="match status" value="1"/>
</dbReference>
<evidence type="ECO:0000256" key="8">
    <source>
        <dbReference type="ARBA" id="ARBA00022884"/>
    </source>
</evidence>
<evidence type="ECO:0000256" key="7">
    <source>
        <dbReference type="ARBA" id="ARBA00022730"/>
    </source>
</evidence>
<dbReference type="InterPro" id="IPR029028">
    <property type="entry name" value="Alpha/beta_knot_MTases"/>
</dbReference>
<keyword evidence="2" id="KW-0690">Ribosome biogenesis</keyword>
<dbReference type="KEGG" id="acep:105622450"/>
<keyword evidence="7" id="KW-0699">rRNA-binding</keyword>
<proteinExistence type="inferred from homology"/>
<reference evidence="10" key="1">
    <citation type="journal article" date="2011" name="PLoS Genet.">
        <title>The genome sequence of the leaf-cutter ant Atta cephalotes reveals insights into its obligate symbiotic lifestyle.</title>
        <authorList>
            <person name="Suen G."/>
            <person name="Teiling C."/>
            <person name="Li L."/>
            <person name="Holt C."/>
            <person name="Abouheif E."/>
            <person name="Bornberg-Bauer E."/>
            <person name="Bouffard P."/>
            <person name="Caldera E.J."/>
            <person name="Cash E."/>
            <person name="Cavanaugh A."/>
            <person name="Denas O."/>
            <person name="Elhaik E."/>
            <person name="Fave M.J."/>
            <person name="Gadau J."/>
            <person name="Gibson J.D."/>
            <person name="Graur D."/>
            <person name="Grubbs K.J."/>
            <person name="Hagen D.E."/>
            <person name="Harkins T.T."/>
            <person name="Helmkampf M."/>
            <person name="Hu H."/>
            <person name="Johnson B.R."/>
            <person name="Kim J."/>
            <person name="Marsh S.E."/>
            <person name="Moeller J.A."/>
            <person name="Munoz-Torres M.C."/>
            <person name="Murphy M.C."/>
            <person name="Naughton M.C."/>
            <person name="Nigam S."/>
            <person name="Overson R."/>
            <person name="Rajakumar R."/>
            <person name="Reese J.T."/>
            <person name="Scott J.J."/>
            <person name="Smith C.R."/>
            <person name="Tao S."/>
            <person name="Tsutsui N.D."/>
            <person name="Viljakainen L."/>
            <person name="Wissler L."/>
            <person name="Yandell M.D."/>
            <person name="Zimmer F."/>
            <person name="Taylor J."/>
            <person name="Slater S.C."/>
            <person name="Clifton S.W."/>
            <person name="Warren W.C."/>
            <person name="Elsik C.G."/>
            <person name="Smith C.D."/>
            <person name="Weinstock G.M."/>
            <person name="Gerardo N.M."/>
            <person name="Currie C.R."/>
        </authorList>
    </citation>
    <scope>NUCLEOTIDE SEQUENCE [LARGE SCALE GENOMIC DNA]</scope>
</reference>
<keyword evidence="10" id="KW-1185">Reference proteome</keyword>
<dbReference type="Gene3D" id="3.40.1280.10">
    <property type="match status" value="1"/>
</dbReference>
<dbReference type="EnsemblMetazoa" id="XM_012203868.1">
    <property type="protein sequence ID" value="XP_012059258.1"/>
    <property type="gene ID" value="LOC105622450"/>
</dbReference>
<dbReference type="AlphaFoldDB" id="A0A158NP00"/>
<keyword evidence="6" id="KW-0949">S-adenosyl-L-methionine</keyword>
<organism evidence="9 10">
    <name type="scientific">Atta cephalotes</name>
    <name type="common">Leafcutter ant</name>
    <dbReference type="NCBI Taxonomy" id="12957"/>
    <lineage>
        <taxon>Eukaryota</taxon>
        <taxon>Metazoa</taxon>
        <taxon>Ecdysozoa</taxon>
        <taxon>Arthropoda</taxon>
        <taxon>Hexapoda</taxon>
        <taxon>Insecta</taxon>
        <taxon>Pterygota</taxon>
        <taxon>Neoptera</taxon>
        <taxon>Endopterygota</taxon>
        <taxon>Hymenoptera</taxon>
        <taxon>Apocrita</taxon>
        <taxon>Aculeata</taxon>
        <taxon>Formicoidea</taxon>
        <taxon>Formicidae</taxon>
        <taxon>Myrmicinae</taxon>
        <taxon>Atta</taxon>
    </lineage>
</organism>
<dbReference type="OrthoDB" id="269804at2759"/>
<comment type="similarity">
    <text evidence="1">Belongs to the class IV-like SAM-binding methyltransferase superfamily. RNA methyltransferase NEP1 family.</text>
</comment>
<protein>
    <submittedName>
        <fullName evidence="9">Uncharacterized protein</fullName>
    </submittedName>
</protein>
<reference evidence="9" key="2">
    <citation type="submission" date="2016-04" db="UniProtKB">
        <authorList>
            <consortium name="EnsemblMetazoa"/>
        </authorList>
    </citation>
    <scope>IDENTIFICATION</scope>
</reference>
<dbReference type="eggNOG" id="KOG3073">
    <property type="taxonomic scope" value="Eukaryota"/>
</dbReference>
<accession>A0A158NP00</accession>
<keyword evidence="4" id="KW-0489">Methyltransferase</keyword>
<sequence>MSFNARKVLNPRNLVPTEDPIAIVVGAMAHGQVKTDYTEDTYSICNYPLLDAIAYSKLCTAFEEVRGVV</sequence>
<dbReference type="InParanoid" id="A0A158NP00"/>
<evidence type="ECO:0000256" key="1">
    <source>
        <dbReference type="ARBA" id="ARBA00008115"/>
    </source>
</evidence>
<name>A0A158NP00_ATTCE</name>
<keyword evidence="3" id="KW-0698">rRNA processing</keyword>
<evidence type="ECO:0000313" key="9">
    <source>
        <dbReference type="EnsemblMetazoa" id="XP_012059258.1"/>
    </source>
</evidence>
<evidence type="ECO:0000256" key="6">
    <source>
        <dbReference type="ARBA" id="ARBA00022691"/>
    </source>
</evidence>
<dbReference type="GO" id="GO:0070475">
    <property type="term" value="P:rRNA base methylation"/>
    <property type="evidence" value="ECO:0007669"/>
    <property type="project" value="InterPro"/>
</dbReference>
<dbReference type="Proteomes" id="UP000005205">
    <property type="component" value="Unassembled WGS sequence"/>
</dbReference>
<dbReference type="SUPFAM" id="SSF75217">
    <property type="entry name" value="alpha/beta knot"/>
    <property type="match status" value="1"/>
</dbReference>
<evidence type="ECO:0000256" key="3">
    <source>
        <dbReference type="ARBA" id="ARBA00022552"/>
    </source>
</evidence>
<dbReference type="PANTHER" id="PTHR12636">
    <property type="entry name" value="NEP1/MRA1"/>
    <property type="match status" value="1"/>
</dbReference>
<evidence type="ECO:0000313" key="10">
    <source>
        <dbReference type="Proteomes" id="UP000005205"/>
    </source>
</evidence>
<dbReference type="Pfam" id="PF03587">
    <property type="entry name" value="EMG1"/>
    <property type="match status" value="1"/>
</dbReference>
<gene>
    <name evidence="9" type="primary">105622450</name>
</gene>
<dbReference type="InterPro" id="IPR029026">
    <property type="entry name" value="tRNA_m1G_MTases_N"/>
</dbReference>